<dbReference type="PANTHER" id="PTHR30346:SF0">
    <property type="entry name" value="HCA OPERON TRANSCRIPTIONAL ACTIVATOR HCAR"/>
    <property type="match status" value="1"/>
</dbReference>
<accession>A0A7W8M8N2</accession>
<dbReference type="EMBL" id="JACHGB010000002">
    <property type="protein sequence ID" value="MBB5271199.1"/>
    <property type="molecule type" value="Genomic_DNA"/>
</dbReference>
<organism evidence="7 8">
    <name type="scientific">Quisquiliibacterium transsilvanicum</name>
    <dbReference type="NCBI Taxonomy" id="1549638"/>
    <lineage>
        <taxon>Bacteria</taxon>
        <taxon>Pseudomonadati</taxon>
        <taxon>Pseudomonadota</taxon>
        <taxon>Betaproteobacteria</taxon>
        <taxon>Burkholderiales</taxon>
        <taxon>Burkholderiaceae</taxon>
        <taxon>Quisquiliibacterium</taxon>
    </lineage>
</organism>
<protein>
    <submittedName>
        <fullName evidence="7">DNA-binding transcriptional LysR family regulator</fullName>
    </submittedName>
</protein>
<dbReference type="SUPFAM" id="SSF53850">
    <property type="entry name" value="Periplasmic binding protein-like II"/>
    <property type="match status" value="1"/>
</dbReference>
<evidence type="ECO:0000256" key="2">
    <source>
        <dbReference type="ARBA" id="ARBA00023015"/>
    </source>
</evidence>
<gene>
    <name evidence="7" type="ORF">HNQ70_001203</name>
</gene>
<keyword evidence="3 7" id="KW-0238">DNA-binding</keyword>
<evidence type="ECO:0000256" key="5">
    <source>
        <dbReference type="SAM" id="Phobius"/>
    </source>
</evidence>
<dbReference type="FunFam" id="1.10.10.10:FF:000001">
    <property type="entry name" value="LysR family transcriptional regulator"/>
    <property type="match status" value="1"/>
</dbReference>
<dbReference type="Proteomes" id="UP000532440">
    <property type="component" value="Unassembled WGS sequence"/>
</dbReference>
<dbReference type="Gene3D" id="3.40.190.10">
    <property type="entry name" value="Periplasmic binding protein-like II"/>
    <property type="match status" value="2"/>
</dbReference>
<dbReference type="InterPro" id="IPR036390">
    <property type="entry name" value="WH_DNA-bd_sf"/>
</dbReference>
<sequence>MELRHLRHFVALAEELHFGRAARRLSISQPPLSFSIRRLEEELGVRLFERTSRQVRLTAAGAAFLVESRRILGQAEDARALVGRIAAGLSGRLQLGFVASMLYRGLPELLARFRLERPGIELALRELNSGEQVEALRAGRLDAGFIHAPTLPAGLDGIAWLTEHFVCCLPQGHPQAQRRRADLAALAGEPLVLFAREASPEYHDRIVSLCAESGFTPEQRHEVRHWLTVLAFVAAGMGVALVPASLARSGMAGVRFVAIGNRRVRSVTRMVWAPERVTPALRSLAGLLGIISAGKDDLEAPADEA</sequence>
<dbReference type="AlphaFoldDB" id="A0A7W8M8N2"/>
<dbReference type="SUPFAM" id="SSF46785">
    <property type="entry name" value="Winged helix' DNA-binding domain"/>
    <property type="match status" value="1"/>
</dbReference>
<dbReference type="PANTHER" id="PTHR30346">
    <property type="entry name" value="TRANSCRIPTIONAL DUAL REGULATOR HCAR-RELATED"/>
    <property type="match status" value="1"/>
</dbReference>
<reference evidence="7 8" key="1">
    <citation type="submission" date="2020-08" db="EMBL/GenBank/DDBJ databases">
        <title>Genomic Encyclopedia of Type Strains, Phase IV (KMG-IV): sequencing the most valuable type-strain genomes for metagenomic binning, comparative biology and taxonomic classification.</title>
        <authorList>
            <person name="Goeker M."/>
        </authorList>
    </citation>
    <scope>NUCLEOTIDE SEQUENCE [LARGE SCALE GENOMIC DNA]</scope>
    <source>
        <strain evidence="7 8">DSM 29781</strain>
    </source>
</reference>
<feature type="domain" description="HTH lysR-type" evidence="6">
    <location>
        <begin position="1"/>
        <end position="58"/>
    </location>
</feature>
<dbReference type="InterPro" id="IPR000847">
    <property type="entry name" value="LysR_HTH_N"/>
</dbReference>
<evidence type="ECO:0000256" key="3">
    <source>
        <dbReference type="ARBA" id="ARBA00023125"/>
    </source>
</evidence>
<proteinExistence type="inferred from homology"/>
<dbReference type="Pfam" id="PF03466">
    <property type="entry name" value="LysR_substrate"/>
    <property type="match status" value="1"/>
</dbReference>
<keyword evidence="2" id="KW-0805">Transcription regulation</keyword>
<evidence type="ECO:0000256" key="4">
    <source>
        <dbReference type="ARBA" id="ARBA00023163"/>
    </source>
</evidence>
<dbReference type="GO" id="GO:0003700">
    <property type="term" value="F:DNA-binding transcription factor activity"/>
    <property type="evidence" value="ECO:0007669"/>
    <property type="project" value="InterPro"/>
</dbReference>
<keyword evidence="4" id="KW-0804">Transcription</keyword>
<evidence type="ECO:0000313" key="8">
    <source>
        <dbReference type="Proteomes" id="UP000532440"/>
    </source>
</evidence>
<feature type="transmembrane region" description="Helical" evidence="5">
    <location>
        <begin position="226"/>
        <end position="246"/>
    </location>
</feature>
<keyword evidence="5" id="KW-0812">Transmembrane</keyword>
<comment type="caution">
    <text evidence="7">The sequence shown here is derived from an EMBL/GenBank/DDBJ whole genome shotgun (WGS) entry which is preliminary data.</text>
</comment>
<keyword evidence="5" id="KW-0472">Membrane</keyword>
<evidence type="ECO:0000259" key="6">
    <source>
        <dbReference type="PROSITE" id="PS50931"/>
    </source>
</evidence>
<dbReference type="GO" id="GO:0003677">
    <property type="term" value="F:DNA binding"/>
    <property type="evidence" value="ECO:0007669"/>
    <property type="project" value="UniProtKB-KW"/>
</dbReference>
<dbReference type="Gene3D" id="1.10.10.10">
    <property type="entry name" value="Winged helix-like DNA-binding domain superfamily/Winged helix DNA-binding domain"/>
    <property type="match status" value="1"/>
</dbReference>
<name>A0A7W8M8N2_9BURK</name>
<keyword evidence="8" id="KW-1185">Reference proteome</keyword>
<dbReference type="PRINTS" id="PR00039">
    <property type="entry name" value="HTHLYSR"/>
</dbReference>
<dbReference type="PROSITE" id="PS50931">
    <property type="entry name" value="HTH_LYSR"/>
    <property type="match status" value="1"/>
</dbReference>
<dbReference type="GO" id="GO:0032993">
    <property type="term" value="C:protein-DNA complex"/>
    <property type="evidence" value="ECO:0007669"/>
    <property type="project" value="TreeGrafter"/>
</dbReference>
<dbReference type="RefSeq" id="WP_183965249.1">
    <property type="nucleotide sequence ID" value="NZ_BAABEW010000017.1"/>
</dbReference>
<dbReference type="Pfam" id="PF00126">
    <property type="entry name" value="HTH_1"/>
    <property type="match status" value="1"/>
</dbReference>
<dbReference type="InterPro" id="IPR036388">
    <property type="entry name" value="WH-like_DNA-bd_sf"/>
</dbReference>
<evidence type="ECO:0000313" key="7">
    <source>
        <dbReference type="EMBL" id="MBB5271199.1"/>
    </source>
</evidence>
<comment type="similarity">
    <text evidence="1">Belongs to the LysR transcriptional regulatory family.</text>
</comment>
<evidence type="ECO:0000256" key="1">
    <source>
        <dbReference type="ARBA" id="ARBA00009437"/>
    </source>
</evidence>
<dbReference type="InterPro" id="IPR005119">
    <property type="entry name" value="LysR_subst-bd"/>
</dbReference>
<keyword evidence="5" id="KW-1133">Transmembrane helix</keyword>